<reference evidence="1 2" key="1">
    <citation type="submission" date="2021-06" db="EMBL/GenBank/DDBJ databases">
        <authorList>
            <person name="Kallberg Y."/>
            <person name="Tangrot J."/>
            <person name="Rosling A."/>
        </authorList>
    </citation>
    <scope>NUCLEOTIDE SEQUENCE [LARGE SCALE GENOMIC DNA]</scope>
    <source>
        <strain evidence="1 2">120-4 pot B 10/14</strain>
    </source>
</reference>
<comment type="caution">
    <text evidence="1">The sequence shown here is derived from an EMBL/GenBank/DDBJ whole genome shotgun (WGS) entry which is preliminary data.</text>
</comment>
<evidence type="ECO:0000313" key="1">
    <source>
        <dbReference type="EMBL" id="CAG8680803.1"/>
    </source>
</evidence>
<keyword evidence="2" id="KW-1185">Reference proteome</keyword>
<dbReference type="Proteomes" id="UP000789901">
    <property type="component" value="Unassembled WGS sequence"/>
</dbReference>
<gene>
    <name evidence="1" type="ORF">GMARGA_LOCUS10948</name>
</gene>
<proteinExistence type="predicted"/>
<protein>
    <submittedName>
        <fullName evidence="1">29308_t:CDS:1</fullName>
    </submittedName>
</protein>
<name>A0ABN7UWK5_GIGMA</name>
<evidence type="ECO:0000313" key="2">
    <source>
        <dbReference type="Proteomes" id="UP000789901"/>
    </source>
</evidence>
<organism evidence="1 2">
    <name type="scientific">Gigaspora margarita</name>
    <dbReference type="NCBI Taxonomy" id="4874"/>
    <lineage>
        <taxon>Eukaryota</taxon>
        <taxon>Fungi</taxon>
        <taxon>Fungi incertae sedis</taxon>
        <taxon>Mucoromycota</taxon>
        <taxon>Glomeromycotina</taxon>
        <taxon>Glomeromycetes</taxon>
        <taxon>Diversisporales</taxon>
        <taxon>Gigasporaceae</taxon>
        <taxon>Gigaspora</taxon>
    </lineage>
</organism>
<accession>A0ABN7UWK5</accession>
<dbReference type="EMBL" id="CAJVQB010006266">
    <property type="protein sequence ID" value="CAG8680803.1"/>
    <property type="molecule type" value="Genomic_DNA"/>
</dbReference>
<sequence length="154" mass="18043">MLDSDTLIDVTRRMKSLKIENDRRLSRYENEQNEQNEPVTSTVTSSVSLNSKIASTMNSLNIYSINESKLKVNPREPNWADLPKLNGLILEYFLPTNVNVIKDPEHFRKSEMNSKNFSFKIAPYPFDRGAERSAFFGFDLTRKERMYILLYNFF</sequence>